<keyword evidence="2" id="KW-1185">Reference proteome</keyword>
<accession>A0A3A3FHZ0</accession>
<proteinExistence type="predicted"/>
<organism evidence="1 2">
    <name type="scientific">Noviherbaspirillum saxi</name>
    <dbReference type="NCBI Taxonomy" id="2320863"/>
    <lineage>
        <taxon>Bacteria</taxon>
        <taxon>Pseudomonadati</taxon>
        <taxon>Pseudomonadota</taxon>
        <taxon>Betaproteobacteria</taxon>
        <taxon>Burkholderiales</taxon>
        <taxon>Oxalobacteraceae</taxon>
        <taxon>Noviherbaspirillum</taxon>
    </lineage>
</organism>
<protein>
    <recommendedName>
        <fullName evidence="3">Phosphodiester glycosidase domain-containing protein</fullName>
    </recommendedName>
</protein>
<evidence type="ECO:0000313" key="2">
    <source>
        <dbReference type="Proteomes" id="UP000265955"/>
    </source>
</evidence>
<sequence>MSLPGYDVSASGPGVIAIGDDGNYVEAVKPAVFAHAVTPLAVIGEGKHPALGRASVFRAGRSNSPWKNTFALPLMLFVANLLSKAGANPATYGTDLVPGTPLENFHEGALDPRAASEYGMRMVATAAVQDNLVIHQLPEQLHVGDQVFHVNRRSGYLVAIKDFHKADIRVPDTTAYPLDCEKIDRPFGPSTQDCEEHGKLTCDEYQDALHEEIRKRAPDTPRPAATHRFPQFTLQEWWDRRDDFLPHADLVFNAGWYDVSGRVHGKYPYRRRPTPYREACSAPSGIIVSNGKNYTITNSDYSAYHVYSGELDGLIIETEIDRSGIARRIANVHVMTAEELRQTFFQGSMPVSANNRNTEISAVSGVVMMRDGIPVEMHGPGDPAEVVARTIVATGKHGELYVLVLQNGREASKKASVDIDGKTWHFAGIDLLSARTYLTSRYANIRDMIALDGSGSSQLVGKIEHYADASGMPPVFTDATGELAVGTISGKRASVVEISITRRVTADSNSIRPYIKNGRAHFCTRP</sequence>
<dbReference type="EMBL" id="QYUO01000003">
    <property type="protein sequence ID" value="RJF92134.1"/>
    <property type="molecule type" value="Genomic_DNA"/>
</dbReference>
<name>A0A3A3FHZ0_9BURK</name>
<dbReference type="AlphaFoldDB" id="A0A3A3FHZ0"/>
<comment type="caution">
    <text evidence="1">The sequence shown here is derived from an EMBL/GenBank/DDBJ whole genome shotgun (WGS) entry which is preliminary data.</text>
</comment>
<dbReference type="Proteomes" id="UP000265955">
    <property type="component" value="Unassembled WGS sequence"/>
</dbReference>
<evidence type="ECO:0000313" key="1">
    <source>
        <dbReference type="EMBL" id="RJF92134.1"/>
    </source>
</evidence>
<reference evidence="2" key="1">
    <citation type="submission" date="2018-09" db="EMBL/GenBank/DDBJ databases">
        <authorList>
            <person name="Zhu H."/>
        </authorList>
    </citation>
    <scope>NUCLEOTIDE SEQUENCE [LARGE SCALE GENOMIC DNA]</scope>
    <source>
        <strain evidence="2">K1R23-30</strain>
    </source>
</reference>
<dbReference type="RefSeq" id="WP_119772020.1">
    <property type="nucleotide sequence ID" value="NZ_QYUO01000003.1"/>
</dbReference>
<evidence type="ECO:0008006" key="3">
    <source>
        <dbReference type="Google" id="ProtNLM"/>
    </source>
</evidence>
<gene>
    <name evidence="1" type="ORF">D3871_26185</name>
</gene>